<comment type="similarity">
    <text evidence="1">Belongs to the aldolase class II family.</text>
</comment>
<dbReference type="Gene3D" id="3.40.225.10">
    <property type="entry name" value="Class II aldolase/adducin N-terminal domain"/>
    <property type="match status" value="1"/>
</dbReference>
<dbReference type="Pfam" id="PF00596">
    <property type="entry name" value="Aldolase_II"/>
    <property type="match status" value="1"/>
</dbReference>
<feature type="domain" description="Class II aldolase/adducin N-terminal" evidence="2">
    <location>
        <begin position="41"/>
        <end position="227"/>
    </location>
</feature>
<dbReference type="InterPro" id="IPR036409">
    <property type="entry name" value="Aldolase_II/adducin_N_sf"/>
</dbReference>
<evidence type="ECO:0000313" key="4">
    <source>
        <dbReference type="Proteomes" id="UP000320404"/>
    </source>
</evidence>
<dbReference type="SMART" id="SM01007">
    <property type="entry name" value="Aldolase_II"/>
    <property type="match status" value="1"/>
</dbReference>
<dbReference type="AlphaFoldDB" id="A0A520RXJ5"/>
<dbReference type="PANTHER" id="PTHR10672">
    <property type="entry name" value="ADDUCIN"/>
    <property type="match status" value="1"/>
</dbReference>
<dbReference type="InterPro" id="IPR051017">
    <property type="entry name" value="Aldolase-II_Adducin_sf"/>
</dbReference>
<name>A0A520RXJ5_9GAMM</name>
<dbReference type="PANTHER" id="PTHR10672:SF3">
    <property type="entry name" value="PROTEIN HU-LI TAI SHAO"/>
    <property type="match status" value="1"/>
</dbReference>
<dbReference type="InterPro" id="IPR001303">
    <property type="entry name" value="Aldolase_II/adducin_N"/>
</dbReference>
<dbReference type="Proteomes" id="UP000320404">
    <property type="component" value="Unassembled WGS sequence"/>
</dbReference>
<evidence type="ECO:0000313" key="3">
    <source>
        <dbReference type="EMBL" id="RZO74904.1"/>
    </source>
</evidence>
<dbReference type="GO" id="GO:0051015">
    <property type="term" value="F:actin filament binding"/>
    <property type="evidence" value="ECO:0007669"/>
    <property type="project" value="TreeGrafter"/>
</dbReference>
<evidence type="ECO:0000259" key="2">
    <source>
        <dbReference type="SMART" id="SM01007"/>
    </source>
</evidence>
<comment type="caution">
    <text evidence="3">The sequence shown here is derived from an EMBL/GenBank/DDBJ whole genome shotgun (WGS) entry which is preliminary data.</text>
</comment>
<dbReference type="EMBL" id="SHAH01000077">
    <property type="protein sequence ID" value="RZO74904.1"/>
    <property type="molecule type" value="Genomic_DNA"/>
</dbReference>
<proteinExistence type="inferred from homology"/>
<reference evidence="3 4" key="1">
    <citation type="submission" date="2019-02" db="EMBL/GenBank/DDBJ databases">
        <title>Prokaryotic population dynamics and viral predation in marine succession experiment using metagenomics: the confinement effect.</title>
        <authorList>
            <person name="Haro-Moreno J.M."/>
            <person name="Rodriguez-Valera F."/>
            <person name="Lopez-Perez M."/>
        </authorList>
    </citation>
    <scope>NUCLEOTIDE SEQUENCE [LARGE SCALE GENOMIC DNA]</scope>
    <source>
        <strain evidence="3">MED-G158</strain>
    </source>
</reference>
<sequence length="272" mass="30120">MVLSLFHKLLHNPGVIVSEAIQQASAKAKYTIEEIRARRKRDCALGYRLFAAHRWGDLGDGHISARDPERTDCFWMLRWGVSYHAAKVSDLVLVGPNGELVEGEGEGEGKGAINIAGYYIHHPILEARPDLVSAVHVHTGWGSPFSAEARMFEPISQESCIFFDDHALWNDEEVQVQSVPAGRRIAEALGQNSAIILRNHGLLTGGDSVAEAVGRFVYMERVAELHMKVRNPKPISAEAARFAKEDLVKMGIGRQGFASMVRRHIPDPEIVI</sequence>
<protein>
    <submittedName>
        <fullName evidence="3">Ribulose phosphate epimerase</fullName>
    </submittedName>
</protein>
<gene>
    <name evidence="3" type="ORF">EVA69_05110</name>
</gene>
<evidence type="ECO:0000256" key="1">
    <source>
        <dbReference type="ARBA" id="ARBA00037961"/>
    </source>
</evidence>
<dbReference type="SUPFAM" id="SSF53639">
    <property type="entry name" value="AraD/HMP-PK domain-like"/>
    <property type="match status" value="1"/>
</dbReference>
<dbReference type="GO" id="GO:0005996">
    <property type="term" value="P:monosaccharide metabolic process"/>
    <property type="evidence" value="ECO:0007669"/>
    <property type="project" value="UniProtKB-ARBA"/>
</dbReference>
<organism evidence="3 4">
    <name type="scientific">OM182 bacterium</name>
    <dbReference type="NCBI Taxonomy" id="2510334"/>
    <lineage>
        <taxon>Bacteria</taxon>
        <taxon>Pseudomonadati</taxon>
        <taxon>Pseudomonadota</taxon>
        <taxon>Gammaproteobacteria</taxon>
        <taxon>OMG group</taxon>
        <taxon>OM182 clade</taxon>
    </lineage>
</organism>
<dbReference type="GO" id="GO:0005856">
    <property type="term" value="C:cytoskeleton"/>
    <property type="evidence" value="ECO:0007669"/>
    <property type="project" value="TreeGrafter"/>
</dbReference>
<accession>A0A520RXJ5</accession>